<gene>
    <name evidence="3" type="ORF">P7K49_032785</name>
</gene>
<feature type="compositionally biased region" description="Pro residues" evidence="1">
    <location>
        <begin position="54"/>
        <end position="79"/>
    </location>
</feature>
<accession>A0ABQ9TQ13</accession>
<feature type="region of interest" description="Disordered" evidence="1">
    <location>
        <begin position="28"/>
        <end position="100"/>
    </location>
</feature>
<proteinExistence type="predicted"/>
<evidence type="ECO:0000313" key="3">
    <source>
        <dbReference type="EMBL" id="KAK2086878.1"/>
    </source>
</evidence>
<feature type="compositionally biased region" description="Gly residues" evidence="1">
    <location>
        <begin position="154"/>
        <end position="173"/>
    </location>
</feature>
<dbReference type="EMBL" id="JASSZA010000019">
    <property type="protein sequence ID" value="KAK2086878.1"/>
    <property type="molecule type" value="Genomic_DNA"/>
</dbReference>
<dbReference type="PANTHER" id="PTHR24345">
    <property type="entry name" value="SERINE/THREONINE-PROTEIN KINASE PLK"/>
    <property type="match status" value="1"/>
</dbReference>
<feature type="compositionally biased region" description="Low complexity" evidence="1">
    <location>
        <begin position="82"/>
        <end position="100"/>
    </location>
</feature>
<dbReference type="SUPFAM" id="SSF56112">
    <property type="entry name" value="Protein kinase-like (PK-like)"/>
    <property type="match status" value="1"/>
</dbReference>
<feature type="region of interest" description="Disordered" evidence="1">
    <location>
        <begin position="1"/>
        <end position="20"/>
    </location>
</feature>
<evidence type="ECO:0000313" key="4">
    <source>
        <dbReference type="Proteomes" id="UP001266305"/>
    </source>
</evidence>
<feature type="region of interest" description="Disordered" evidence="1">
    <location>
        <begin position="145"/>
        <end position="173"/>
    </location>
</feature>
<name>A0ABQ9TQ13_SAGOE</name>
<comment type="caution">
    <text evidence="3">The sequence shown here is derived from an EMBL/GenBank/DDBJ whole genome shotgun (WGS) entry which is preliminary data.</text>
</comment>
<dbReference type="Proteomes" id="UP001266305">
    <property type="component" value="Unassembled WGS sequence"/>
</dbReference>
<dbReference type="Gene3D" id="3.30.200.20">
    <property type="entry name" value="Phosphorylase Kinase, domain 1"/>
    <property type="match status" value="2"/>
</dbReference>
<sequence length="473" mass="49283">MRAHQRLPASPEVQVGGAHALSVSPDAQLARGARARSGPWNFPSHGVPAAHAPPTHPPGTRPSRGPAPRPGSAPSPTPWPIRRAQATRAPRAATRAPRAVVPAGCTRARAMEPGPRRRRRSRPLVAAFLRDPGSGRVYRRGKLIGTVGAPRPGSAGGKGRAGLGSRGGCPGGRGRSGGVCAARPCERGVWRGRASGAVGPPVRGSAWREPRWAHCAACPWVACPGRGLRLGLSGGDAVSPLGAGASGAGLSVAPGVDVEDLATAASLAALFLCTRCQLAQTCVPLPADPADPSPQGAFSRCYKLTDMSTGAVFALKVVPRGGAGAGRLRPRGKVGVPIRARPAPRSMSRQRPCPFVPDLGEGTRGKGASCSRCPLQRVHVRAVLQVEREIALHSRLRHRNIVAFHGHFADRDHVYMVLEYCSHQVRRAGERAAFMSAVPVCVHPVSICTSLLPSVPSHVPSAGAQLLALPMPM</sequence>
<protein>
    <recommendedName>
        <fullName evidence="2">Protein kinase domain-containing protein</fullName>
    </recommendedName>
</protein>
<dbReference type="PANTHER" id="PTHR24345:SF43">
    <property type="entry name" value="INACTIVE SERINE_THREONINE-PROTEIN KINASE PLK5"/>
    <property type="match status" value="1"/>
</dbReference>
<keyword evidence="4" id="KW-1185">Reference proteome</keyword>
<organism evidence="3 4">
    <name type="scientific">Saguinus oedipus</name>
    <name type="common">Cotton-top tamarin</name>
    <name type="synonym">Oedipomidas oedipus</name>
    <dbReference type="NCBI Taxonomy" id="9490"/>
    <lineage>
        <taxon>Eukaryota</taxon>
        <taxon>Metazoa</taxon>
        <taxon>Chordata</taxon>
        <taxon>Craniata</taxon>
        <taxon>Vertebrata</taxon>
        <taxon>Euteleostomi</taxon>
        <taxon>Mammalia</taxon>
        <taxon>Eutheria</taxon>
        <taxon>Euarchontoglires</taxon>
        <taxon>Primates</taxon>
        <taxon>Haplorrhini</taxon>
        <taxon>Platyrrhini</taxon>
        <taxon>Cebidae</taxon>
        <taxon>Callitrichinae</taxon>
        <taxon>Saguinus</taxon>
    </lineage>
</organism>
<evidence type="ECO:0000256" key="1">
    <source>
        <dbReference type="SAM" id="MobiDB-lite"/>
    </source>
</evidence>
<feature type="domain" description="Protein kinase" evidence="2">
    <location>
        <begin position="287"/>
        <end position="473"/>
    </location>
</feature>
<evidence type="ECO:0000259" key="2">
    <source>
        <dbReference type="PROSITE" id="PS50011"/>
    </source>
</evidence>
<dbReference type="InterPro" id="IPR000719">
    <property type="entry name" value="Prot_kinase_dom"/>
</dbReference>
<dbReference type="PROSITE" id="PS50011">
    <property type="entry name" value="PROTEIN_KINASE_DOM"/>
    <property type="match status" value="1"/>
</dbReference>
<dbReference type="InterPro" id="IPR011009">
    <property type="entry name" value="Kinase-like_dom_sf"/>
</dbReference>
<reference evidence="3 4" key="1">
    <citation type="submission" date="2023-05" db="EMBL/GenBank/DDBJ databases">
        <title>B98-5 Cell Line De Novo Hybrid Assembly: An Optical Mapping Approach.</title>
        <authorList>
            <person name="Kananen K."/>
            <person name="Auerbach J.A."/>
            <person name="Kautto E."/>
            <person name="Blachly J.S."/>
        </authorList>
    </citation>
    <scope>NUCLEOTIDE SEQUENCE [LARGE SCALE GENOMIC DNA]</scope>
    <source>
        <strain evidence="3">B95-8</strain>
        <tissue evidence="3">Cell line</tissue>
    </source>
</reference>